<feature type="transmembrane region" description="Helical" evidence="7">
    <location>
        <begin position="186"/>
        <end position="207"/>
    </location>
</feature>
<evidence type="ECO:0000256" key="7">
    <source>
        <dbReference type="SAM" id="Phobius"/>
    </source>
</evidence>
<feature type="transmembrane region" description="Helical" evidence="7">
    <location>
        <begin position="219"/>
        <end position="238"/>
    </location>
</feature>
<dbReference type="GO" id="GO:0005886">
    <property type="term" value="C:plasma membrane"/>
    <property type="evidence" value="ECO:0007669"/>
    <property type="project" value="UniProtKB-SubCell"/>
</dbReference>
<dbReference type="AlphaFoldDB" id="A0A227KE92"/>
<proteinExistence type="inferred from homology"/>
<evidence type="ECO:0000313" key="9">
    <source>
        <dbReference type="Proteomes" id="UP000214610"/>
    </source>
</evidence>
<feature type="transmembrane region" description="Helical" evidence="7">
    <location>
        <begin position="258"/>
        <end position="276"/>
    </location>
</feature>
<feature type="transmembrane region" description="Helical" evidence="7">
    <location>
        <begin position="122"/>
        <end position="141"/>
    </location>
</feature>
<keyword evidence="3" id="KW-1003">Cell membrane</keyword>
<evidence type="ECO:0008006" key="10">
    <source>
        <dbReference type="Google" id="ProtNLM"/>
    </source>
</evidence>
<gene>
    <name evidence="8" type="ORF">ADH67_09915</name>
</gene>
<organism evidence="8 9">
    <name type="scientific">Turicimonas muris</name>
    <dbReference type="NCBI Taxonomy" id="1796652"/>
    <lineage>
        <taxon>Bacteria</taxon>
        <taxon>Pseudomonadati</taxon>
        <taxon>Pseudomonadota</taxon>
        <taxon>Betaproteobacteria</taxon>
        <taxon>Burkholderiales</taxon>
        <taxon>Sutterellaceae</taxon>
        <taxon>Turicimonas</taxon>
    </lineage>
</organism>
<dbReference type="RefSeq" id="WP_066593915.1">
    <property type="nucleotide sequence ID" value="NZ_CAJTBZ010000026.1"/>
</dbReference>
<evidence type="ECO:0000313" key="8">
    <source>
        <dbReference type="EMBL" id="OXE46028.1"/>
    </source>
</evidence>
<name>A0A227KE92_9BURK</name>
<dbReference type="PANTHER" id="PTHR30106:SF2">
    <property type="entry name" value="UPF0324 INNER MEMBRANE PROTEIN YEIH"/>
    <property type="match status" value="1"/>
</dbReference>
<comment type="similarity">
    <text evidence="2">Belongs to the UPF0324 family.</text>
</comment>
<feature type="transmembrane region" description="Helical" evidence="7">
    <location>
        <begin position="36"/>
        <end position="52"/>
    </location>
</feature>
<evidence type="ECO:0000256" key="4">
    <source>
        <dbReference type="ARBA" id="ARBA00022692"/>
    </source>
</evidence>
<keyword evidence="9" id="KW-1185">Reference proteome</keyword>
<evidence type="ECO:0000256" key="3">
    <source>
        <dbReference type="ARBA" id="ARBA00022475"/>
    </source>
</evidence>
<feature type="transmembrane region" description="Helical" evidence="7">
    <location>
        <begin position="58"/>
        <end position="78"/>
    </location>
</feature>
<dbReference type="Pfam" id="PF03601">
    <property type="entry name" value="Cons_hypoth698"/>
    <property type="match status" value="1"/>
</dbReference>
<sequence>MVSRTKVWLESRWRGTLIAVIIGAAALYVSEKYGGPAVLFALLFGMAFHFLSEEKRTLGGIHFCATTVLRIGVALLGAKISAEQLSLLSPALLVVIVGGVFCTVIFGVIINKFFKWPTAEAALAGASTAICGASAAIALAATLNKSQLREQALLAIVVVVTALSTLAMIIYPSICSLLGYNNVDAGIFLGGTIHDVAQVVGAGAMIGPDCLEIASMTKMLRVAMIIPMLIIFMFIFASKKHREAEEAAKPWYKNIPSFLIWFIVLAGLNVGGAIPTEVSNAMGEISRLFILISIGALGLKTSLGKLKEVGWTPIILMTLDTFFLLFWVIIGIAIIK</sequence>
<dbReference type="InterPro" id="IPR018383">
    <property type="entry name" value="UPF0324_pro"/>
</dbReference>
<comment type="subcellular location">
    <subcellularLocation>
        <location evidence="1">Cell membrane</location>
        <topology evidence="1">Multi-pass membrane protein</topology>
    </subcellularLocation>
</comment>
<dbReference type="GeneID" id="78361948"/>
<keyword evidence="5 7" id="KW-1133">Transmembrane helix</keyword>
<dbReference type="Proteomes" id="UP000214610">
    <property type="component" value="Unassembled WGS sequence"/>
</dbReference>
<comment type="caution">
    <text evidence="8">The sequence shown here is derived from an EMBL/GenBank/DDBJ whole genome shotgun (WGS) entry which is preliminary data.</text>
</comment>
<evidence type="ECO:0000256" key="6">
    <source>
        <dbReference type="ARBA" id="ARBA00023136"/>
    </source>
</evidence>
<protein>
    <recommendedName>
        <fullName evidence="10">Sulfate exporter family transporter</fullName>
    </recommendedName>
</protein>
<keyword evidence="4 7" id="KW-0812">Transmembrane</keyword>
<evidence type="ECO:0000256" key="2">
    <source>
        <dbReference type="ARBA" id="ARBA00007977"/>
    </source>
</evidence>
<evidence type="ECO:0000256" key="5">
    <source>
        <dbReference type="ARBA" id="ARBA00022989"/>
    </source>
</evidence>
<dbReference type="EMBL" id="NHMP01000006">
    <property type="protein sequence ID" value="OXE46028.1"/>
    <property type="molecule type" value="Genomic_DNA"/>
</dbReference>
<reference evidence="9" key="1">
    <citation type="submission" date="2017-05" db="EMBL/GenBank/DDBJ databases">
        <title>Improved OligoMM genomes.</title>
        <authorList>
            <person name="Garzetti D."/>
        </authorList>
    </citation>
    <scope>NUCLEOTIDE SEQUENCE [LARGE SCALE GENOMIC DNA]</scope>
    <source>
        <strain evidence="9">YL45</strain>
    </source>
</reference>
<dbReference type="PANTHER" id="PTHR30106">
    <property type="entry name" value="INNER MEMBRANE PROTEIN YEIH-RELATED"/>
    <property type="match status" value="1"/>
</dbReference>
<keyword evidence="6 7" id="KW-0472">Membrane</keyword>
<feature type="transmembrane region" description="Helical" evidence="7">
    <location>
        <begin position="90"/>
        <end position="110"/>
    </location>
</feature>
<feature type="transmembrane region" description="Helical" evidence="7">
    <location>
        <begin position="310"/>
        <end position="335"/>
    </location>
</feature>
<feature type="transmembrane region" description="Helical" evidence="7">
    <location>
        <begin position="12"/>
        <end position="29"/>
    </location>
</feature>
<accession>A0A227KE92</accession>
<feature type="transmembrane region" description="Helical" evidence="7">
    <location>
        <begin position="153"/>
        <end position="174"/>
    </location>
</feature>
<evidence type="ECO:0000256" key="1">
    <source>
        <dbReference type="ARBA" id="ARBA00004651"/>
    </source>
</evidence>